<evidence type="ECO:0000313" key="2">
    <source>
        <dbReference type="Proteomes" id="UP000288812"/>
    </source>
</evidence>
<dbReference type="EMBL" id="RLIH01000001">
    <property type="protein sequence ID" value="RVU55869.1"/>
    <property type="molecule type" value="Genomic_DNA"/>
</dbReference>
<dbReference type="AlphaFoldDB" id="A0A437S9S4"/>
<name>A0A437S9S4_9FIRM</name>
<protein>
    <submittedName>
        <fullName evidence="1">rRNA biogenesis protein rrp5</fullName>
    </submittedName>
</protein>
<reference evidence="1 2" key="1">
    <citation type="submission" date="2018-11" db="EMBL/GenBank/DDBJ databases">
        <title>Genome sequencing and assembly of Anaerosphaera sp. nov., GS7-6-2.</title>
        <authorList>
            <person name="Rettenmaier R."/>
            <person name="Liebl W."/>
            <person name="Zverlov V."/>
        </authorList>
    </citation>
    <scope>NUCLEOTIDE SEQUENCE [LARGE SCALE GENOMIC DNA]</scope>
    <source>
        <strain evidence="1 2">GS7-6-2</strain>
    </source>
</reference>
<organism evidence="1 2">
    <name type="scientific">Anaerosphaera multitolerans</name>
    <dbReference type="NCBI Taxonomy" id="2487351"/>
    <lineage>
        <taxon>Bacteria</taxon>
        <taxon>Bacillati</taxon>
        <taxon>Bacillota</taxon>
        <taxon>Tissierellia</taxon>
        <taxon>Tissierellales</taxon>
        <taxon>Peptoniphilaceae</taxon>
        <taxon>Anaerosphaera</taxon>
    </lineage>
</organism>
<dbReference type="RefSeq" id="WP_127722997.1">
    <property type="nucleotide sequence ID" value="NZ_RLIH01000001.1"/>
</dbReference>
<proteinExistence type="predicted"/>
<keyword evidence="2" id="KW-1185">Reference proteome</keyword>
<gene>
    <name evidence="1" type="ORF">EF514_01260</name>
</gene>
<dbReference type="Proteomes" id="UP000288812">
    <property type="component" value="Unassembled WGS sequence"/>
</dbReference>
<dbReference type="OrthoDB" id="1667378at2"/>
<sequence>MSRIKLLKDIVDDMHALADSLGTLALAIESDKPVAPEQPAKPELSLSDVRAVLAKKSQAGFTKEIKALIEKYGAEKLSAVEPKHYEALLKEVEGLKK</sequence>
<evidence type="ECO:0000313" key="1">
    <source>
        <dbReference type="EMBL" id="RVU55869.1"/>
    </source>
</evidence>
<accession>A0A437S9S4</accession>
<comment type="caution">
    <text evidence="1">The sequence shown here is derived from an EMBL/GenBank/DDBJ whole genome shotgun (WGS) entry which is preliminary data.</text>
</comment>